<dbReference type="Gene3D" id="3.30.300.30">
    <property type="match status" value="1"/>
</dbReference>
<dbReference type="CDD" id="cd05936">
    <property type="entry name" value="FC-FACS_FadD_like"/>
    <property type="match status" value="1"/>
</dbReference>
<evidence type="ECO:0000259" key="4">
    <source>
        <dbReference type="Pfam" id="PF13193"/>
    </source>
</evidence>
<sequence>MINIAINLERNAALVPTKTAICFADQEISYAQLNGAANQVANGLKSLGIGRGDKVVLSCPNLPYFPIIYYGILKVGAVVVPINVLLKGPEIAYHLQDSEAKAFFCFEGSPEMPMGVDGHAGFQQAKTCPHLFIITAEPTRPAAIEGVKTLGMLMQDQSSAGAPAVTDANDTAVILYTSGTTGKAKGAELSHANIAMNMMVSHSLLRQTVDDVHLVALPLFHSFGQMVQMNAGLMAGATLVLLPRFDPDSAFKLLQTHKVSIFAGVPTMYIALLNLPGASERYDLNVIAANLRIGASGGAAMPVEVMKQFEERFGVAILEGYGLSETSPVATFSFLEFDRIPGCVGKAVWGTEVRVVDLTGAPVVTGAEGEIVIRGHNVMKGYYNQPKATAEAIREGWFHSGDIGRMDEKGNLFIVDRLKDMIIRGGFNIYPRELEEVLMTHAAIAQVAVIGVPHETHGEEVKAVVVCKPGKTVTPDELGAWCRERMAAYKYPRLIEITESLPMTATGKVLKRELRNPR</sequence>
<dbReference type="SUPFAM" id="SSF56801">
    <property type="entry name" value="Acetyl-CoA synthetase-like"/>
    <property type="match status" value="1"/>
</dbReference>
<dbReference type="Proteomes" id="UP000706151">
    <property type="component" value="Unassembled WGS sequence"/>
</dbReference>
<dbReference type="GO" id="GO:0016877">
    <property type="term" value="F:ligase activity, forming carbon-sulfur bonds"/>
    <property type="evidence" value="ECO:0007669"/>
    <property type="project" value="UniProtKB-ARBA"/>
</dbReference>
<dbReference type="Gene3D" id="3.40.50.12780">
    <property type="entry name" value="N-terminal domain of ligase-like"/>
    <property type="match status" value="1"/>
</dbReference>
<feature type="domain" description="AMP-dependent synthetase/ligase" evidence="3">
    <location>
        <begin position="8"/>
        <end position="383"/>
    </location>
</feature>
<dbReference type="AlphaFoldDB" id="A0A935W4V3"/>
<reference evidence="5 6" key="1">
    <citation type="submission" date="2020-10" db="EMBL/GenBank/DDBJ databases">
        <title>Connecting structure to function with the recovery of over 1000 high-quality activated sludge metagenome-assembled genomes encoding full-length rRNA genes using long-read sequencing.</title>
        <authorList>
            <person name="Singleton C.M."/>
            <person name="Petriglieri F."/>
            <person name="Kristensen J.M."/>
            <person name="Kirkegaard R.H."/>
            <person name="Michaelsen T.Y."/>
            <person name="Andersen M.H."/>
            <person name="Karst S.M."/>
            <person name="Dueholm M.S."/>
            <person name="Nielsen P.H."/>
            <person name="Albertsen M."/>
        </authorList>
    </citation>
    <scope>NUCLEOTIDE SEQUENCE [LARGE SCALE GENOMIC DNA]</scope>
    <source>
        <strain evidence="5">Fred_18-Q3-R57-64_BAT3C.720</strain>
    </source>
</reference>
<dbReference type="InterPro" id="IPR050237">
    <property type="entry name" value="ATP-dep_AMP-bd_enzyme"/>
</dbReference>
<comment type="similarity">
    <text evidence="1">Belongs to the ATP-dependent AMP-binding enzyme family.</text>
</comment>
<dbReference type="InterPro" id="IPR000873">
    <property type="entry name" value="AMP-dep_synth/lig_dom"/>
</dbReference>
<evidence type="ECO:0000313" key="6">
    <source>
        <dbReference type="Proteomes" id="UP000706151"/>
    </source>
</evidence>
<dbReference type="PROSITE" id="PS00455">
    <property type="entry name" value="AMP_BINDING"/>
    <property type="match status" value="1"/>
</dbReference>
<evidence type="ECO:0000256" key="1">
    <source>
        <dbReference type="ARBA" id="ARBA00006432"/>
    </source>
</evidence>
<dbReference type="FunFam" id="3.30.300.30:FF:000008">
    <property type="entry name" value="2,3-dihydroxybenzoate-AMP ligase"/>
    <property type="match status" value="1"/>
</dbReference>
<dbReference type="NCBIfam" id="NF004837">
    <property type="entry name" value="PRK06187.1"/>
    <property type="match status" value="1"/>
</dbReference>
<dbReference type="InterPro" id="IPR020845">
    <property type="entry name" value="AMP-binding_CS"/>
</dbReference>
<dbReference type="InterPro" id="IPR045851">
    <property type="entry name" value="AMP-bd_C_sf"/>
</dbReference>
<dbReference type="Pfam" id="PF13193">
    <property type="entry name" value="AMP-binding_C"/>
    <property type="match status" value="1"/>
</dbReference>
<dbReference type="EMBL" id="JADJOT010000011">
    <property type="protein sequence ID" value="MBK7955796.1"/>
    <property type="molecule type" value="Genomic_DNA"/>
</dbReference>
<dbReference type="PANTHER" id="PTHR43767:SF12">
    <property type="entry name" value="AMP-DEPENDENT SYNTHETASE AND LIGASE"/>
    <property type="match status" value="1"/>
</dbReference>
<dbReference type="InterPro" id="IPR042099">
    <property type="entry name" value="ANL_N_sf"/>
</dbReference>
<evidence type="ECO:0000256" key="2">
    <source>
        <dbReference type="ARBA" id="ARBA00022598"/>
    </source>
</evidence>
<evidence type="ECO:0000313" key="5">
    <source>
        <dbReference type="EMBL" id="MBK7955796.1"/>
    </source>
</evidence>
<comment type="caution">
    <text evidence="5">The sequence shown here is derived from an EMBL/GenBank/DDBJ whole genome shotgun (WGS) entry which is preliminary data.</text>
</comment>
<dbReference type="InterPro" id="IPR025110">
    <property type="entry name" value="AMP-bd_C"/>
</dbReference>
<feature type="domain" description="AMP-binding enzyme C-terminal" evidence="4">
    <location>
        <begin position="433"/>
        <end position="508"/>
    </location>
</feature>
<dbReference type="Pfam" id="PF00501">
    <property type="entry name" value="AMP-binding"/>
    <property type="match status" value="1"/>
</dbReference>
<organism evidence="5 6">
    <name type="scientific">Candidatus Accumulibacter affinis</name>
    <dbReference type="NCBI Taxonomy" id="2954384"/>
    <lineage>
        <taxon>Bacteria</taxon>
        <taxon>Pseudomonadati</taxon>
        <taxon>Pseudomonadota</taxon>
        <taxon>Betaproteobacteria</taxon>
        <taxon>Candidatus Accumulibacter</taxon>
    </lineage>
</organism>
<protein>
    <submittedName>
        <fullName evidence="5">Long-chain fatty acid--CoA ligase</fullName>
    </submittedName>
</protein>
<gene>
    <name evidence="5" type="ORF">IPK02_18700</name>
</gene>
<name>A0A935W4V3_9PROT</name>
<accession>A0A935W4V3</accession>
<keyword evidence="2 5" id="KW-0436">Ligase</keyword>
<proteinExistence type="inferred from homology"/>
<dbReference type="PANTHER" id="PTHR43767">
    <property type="entry name" value="LONG-CHAIN-FATTY-ACID--COA LIGASE"/>
    <property type="match status" value="1"/>
</dbReference>
<evidence type="ECO:0000259" key="3">
    <source>
        <dbReference type="Pfam" id="PF00501"/>
    </source>
</evidence>